<protein>
    <submittedName>
        <fullName evidence="7">Polysaccharide biosynthesis family protein</fullName>
    </submittedName>
</protein>
<feature type="transmembrane region" description="Helical" evidence="6">
    <location>
        <begin position="159"/>
        <end position="178"/>
    </location>
</feature>
<evidence type="ECO:0000256" key="6">
    <source>
        <dbReference type="SAM" id="Phobius"/>
    </source>
</evidence>
<feature type="transmembrane region" description="Helical" evidence="6">
    <location>
        <begin position="81"/>
        <end position="103"/>
    </location>
</feature>
<feature type="transmembrane region" description="Helical" evidence="6">
    <location>
        <begin position="307"/>
        <end position="328"/>
    </location>
</feature>
<dbReference type="InterPro" id="IPR050833">
    <property type="entry name" value="Poly_Biosynth_Transport"/>
</dbReference>
<dbReference type="Proteomes" id="UP000029413">
    <property type="component" value="Chromosome 3"/>
</dbReference>
<feature type="transmembrane region" description="Helical" evidence="6">
    <location>
        <begin position="340"/>
        <end position="363"/>
    </location>
</feature>
<dbReference type="InterPro" id="IPR002797">
    <property type="entry name" value="Polysacc_synth"/>
</dbReference>
<feature type="transmembrane region" description="Helical" evidence="6">
    <location>
        <begin position="38"/>
        <end position="60"/>
    </location>
</feature>
<gene>
    <name evidence="7" type="ORF">DM39_6248</name>
</gene>
<organism evidence="7 8">
    <name type="scientific">Burkholderia cenocepacia</name>
    <dbReference type="NCBI Taxonomy" id="95486"/>
    <lineage>
        <taxon>Bacteria</taxon>
        <taxon>Pseudomonadati</taxon>
        <taxon>Pseudomonadota</taxon>
        <taxon>Betaproteobacteria</taxon>
        <taxon>Burkholderiales</taxon>
        <taxon>Burkholderiaceae</taxon>
        <taxon>Burkholderia</taxon>
        <taxon>Burkholderia cepacia complex</taxon>
    </lineage>
</organism>
<feature type="transmembrane region" description="Helical" evidence="6">
    <location>
        <begin position="443"/>
        <end position="464"/>
    </location>
</feature>
<feature type="transmembrane region" description="Helical" evidence="6">
    <location>
        <begin position="12"/>
        <end position="32"/>
    </location>
</feature>
<name>A0AAN0VK26_9BURK</name>
<proteinExistence type="predicted"/>
<keyword evidence="3 6" id="KW-0812">Transmembrane</keyword>
<dbReference type="KEGG" id="bcen:DM39_6248"/>
<feature type="transmembrane region" description="Helical" evidence="6">
    <location>
        <begin position="383"/>
        <end position="405"/>
    </location>
</feature>
<evidence type="ECO:0000256" key="1">
    <source>
        <dbReference type="ARBA" id="ARBA00004651"/>
    </source>
</evidence>
<feature type="transmembrane region" description="Helical" evidence="6">
    <location>
        <begin position="247"/>
        <end position="264"/>
    </location>
</feature>
<keyword evidence="5 6" id="KW-0472">Membrane</keyword>
<dbReference type="PANTHER" id="PTHR30250:SF26">
    <property type="entry name" value="PSMA PROTEIN"/>
    <property type="match status" value="1"/>
</dbReference>
<evidence type="ECO:0000313" key="8">
    <source>
        <dbReference type="Proteomes" id="UP000029413"/>
    </source>
</evidence>
<keyword evidence="8" id="KW-1185">Reference proteome</keyword>
<accession>A0AAN0VK26</accession>
<dbReference type="CDD" id="cd13128">
    <property type="entry name" value="MATE_Wzx_like"/>
    <property type="match status" value="1"/>
</dbReference>
<feature type="transmembrane region" description="Helical" evidence="6">
    <location>
        <begin position="417"/>
        <end position="437"/>
    </location>
</feature>
<dbReference type="EMBL" id="CP007782">
    <property type="protein sequence ID" value="AIO30171.1"/>
    <property type="molecule type" value="Genomic_DNA"/>
</dbReference>
<feature type="transmembrane region" description="Helical" evidence="6">
    <location>
        <begin position="123"/>
        <end position="147"/>
    </location>
</feature>
<evidence type="ECO:0000256" key="2">
    <source>
        <dbReference type="ARBA" id="ARBA00022475"/>
    </source>
</evidence>
<dbReference type="AlphaFoldDB" id="A0AAN0VK26"/>
<reference evidence="7 8" key="1">
    <citation type="submission" date="2014-05" db="EMBL/GenBank/DDBJ databases">
        <authorList>
            <person name="Bishop-Lilly K.A."/>
            <person name="Broomall S.M."/>
            <person name="Chain P.S."/>
            <person name="Chertkov O."/>
            <person name="Coyne S.R."/>
            <person name="Daligault H.E."/>
            <person name="Davenport K.W."/>
            <person name="Erkkila T."/>
            <person name="Frey K.G."/>
            <person name="Gibbons H.S."/>
            <person name="Gu W."/>
            <person name="Jaissle J."/>
            <person name="Johnson S.L."/>
            <person name="Koroleva G.I."/>
            <person name="Ladner J.T."/>
            <person name="Lo C.-C."/>
            <person name="Minogue T.D."/>
            <person name="Munk C."/>
            <person name="Palacios G.F."/>
            <person name="Redden C.L."/>
            <person name="Rosenzweig C.N."/>
            <person name="Scholz M.B."/>
            <person name="Teshima H."/>
            <person name="Xu Y."/>
        </authorList>
    </citation>
    <scope>NUCLEOTIDE SEQUENCE [LARGE SCALE GENOMIC DNA]</scope>
    <source>
        <strain evidence="7 8">DDS 22E-1</strain>
    </source>
</reference>
<evidence type="ECO:0000256" key="3">
    <source>
        <dbReference type="ARBA" id="ARBA00022692"/>
    </source>
</evidence>
<dbReference type="Pfam" id="PF01943">
    <property type="entry name" value="Polysacc_synt"/>
    <property type="match status" value="1"/>
</dbReference>
<dbReference type="PANTHER" id="PTHR30250">
    <property type="entry name" value="PST FAMILY PREDICTED COLANIC ACID TRANSPORTER"/>
    <property type="match status" value="1"/>
</dbReference>
<feature type="transmembrane region" description="Helical" evidence="6">
    <location>
        <begin position="184"/>
        <end position="208"/>
    </location>
</feature>
<comment type="subcellular location">
    <subcellularLocation>
        <location evidence="1">Cell membrane</location>
        <topology evidence="1">Multi-pass membrane protein</topology>
    </subcellularLocation>
</comment>
<sequence length="478" mass="51295">MKLKQILKNFGFNLGGSALPIAVSLITVPAYLHHLGEVRYGILTFVWTLVGYFGILDLGISRATANRISKTVHSDMSEVHSVFWSAIYLNTALGVVGGVLFYFSGDWILHHLVKAPDSYQLEIARSVLWIAVAIPIVNLSAVLGGALEGAERFGIYNGVQFIGTLGVQILPLIAGLMVGPSLEIVVPAAALARAVTCVMLAIVVRNTFELGLLGKFSRARAFDLLHFGKWVVTSSSVRVLAENADRFAVGSIIGAAALSTYGIPQNLIGRCMLMPNALARTMFPRFSNSAPEDAHRLCLQVLRIHGYIYTACLVVALWVVKPFLILWVGHSFAADAIPVARLLILSVWAAGQSVIVIAFLQAIGQPNVVAKLSLFETPLLLVAIWFGASHFGLNGVAIVVVLRNLCDALVLVWRGGLLARGALPATISALFLAFNYALTLEDISMTVQIACTVVSVGTLITFSVGGRLSQLIKPAVQE</sequence>
<evidence type="ECO:0000313" key="7">
    <source>
        <dbReference type="EMBL" id="AIO30171.1"/>
    </source>
</evidence>
<evidence type="ECO:0000256" key="4">
    <source>
        <dbReference type="ARBA" id="ARBA00022989"/>
    </source>
</evidence>
<keyword evidence="2" id="KW-1003">Cell membrane</keyword>
<evidence type="ECO:0000256" key="5">
    <source>
        <dbReference type="ARBA" id="ARBA00023136"/>
    </source>
</evidence>
<keyword evidence="4 6" id="KW-1133">Transmembrane helix</keyword>
<dbReference type="GO" id="GO:0005886">
    <property type="term" value="C:plasma membrane"/>
    <property type="evidence" value="ECO:0007669"/>
    <property type="project" value="UniProtKB-SubCell"/>
</dbReference>